<accession>A0A533I7I6</accession>
<proteinExistence type="predicted"/>
<dbReference type="Gene3D" id="3.40.1230.10">
    <property type="entry name" value="MTH938-like"/>
    <property type="match status" value="1"/>
</dbReference>
<comment type="caution">
    <text evidence="1">The sequence shown here is derived from an EMBL/GenBank/DDBJ whole genome shotgun (WGS) entry which is preliminary data.</text>
</comment>
<dbReference type="AlphaFoldDB" id="A0A533I7I6"/>
<gene>
    <name evidence="1" type="ORF">DI616_07325</name>
</gene>
<sequence>MRLTEVQFPSGGARPIDGYGPGFFRVSGKLHEGGIVNSELGVTSWSGMEDTAPLLAVAGHADILFLGMGSDIAVPPRALLDELEAAGLMVEAMSSPSAARSFNVLLSEGRRVACALIPV</sequence>
<dbReference type="CDD" id="cd00248">
    <property type="entry name" value="Mth938-like"/>
    <property type="match status" value="1"/>
</dbReference>
<evidence type="ECO:0000313" key="1">
    <source>
        <dbReference type="EMBL" id="TKW67446.1"/>
    </source>
</evidence>
<dbReference type="PANTHER" id="PTHR21192:SF2">
    <property type="entry name" value="NADH DEHYDROGENASE [UBIQUINONE] 1 ALPHA SUBCOMPLEX ASSEMBLY FACTOR 3"/>
    <property type="match status" value="1"/>
</dbReference>
<dbReference type="Proteomes" id="UP000315344">
    <property type="component" value="Unassembled WGS sequence"/>
</dbReference>
<evidence type="ECO:0008006" key="3">
    <source>
        <dbReference type="Google" id="ProtNLM"/>
    </source>
</evidence>
<dbReference type="Pfam" id="PF04430">
    <property type="entry name" value="DUF498"/>
    <property type="match status" value="1"/>
</dbReference>
<dbReference type="SUPFAM" id="SSF64076">
    <property type="entry name" value="MTH938-like"/>
    <property type="match status" value="1"/>
</dbReference>
<dbReference type="InterPro" id="IPR036748">
    <property type="entry name" value="MTH938-like_sf"/>
</dbReference>
<dbReference type="InterPro" id="IPR007523">
    <property type="entry name" value="NDUFAF3/AAMDC"/>
</dbReference>
<organism evidence="1 2">
    <name type="scientific">Paracoccus denitrificans</name>
    <dbReference type="NCBI Taxonomy" id="266"/>
    <lineage>
        <taxon>Bacteria</taxon>
        <taxon>Pseudomonadati</taxon>
        <taxon>Pseudomonadota</taxon>
        <taxon>Alphaproteobacteria</taxon>
        <taxon>Rhodobacterales</taxon>
        <taxon>Paracoccaceae</taxon>
        <taxon>Paracoccus</taxon>
    </lineage>
</organism>
<reference evidence="1 2" key="1">
    <citation type="journal article" date="2017" name="Nat. Commun.">
        <title>In situ click chemistry generation of cyclooxygenase-2 inhibitors.</title>
        <authorList>
            <person name="Bhardwaj A."/>
            <person name="Kaur J."/>
            <person name="Wuest M."/>
            <person name="Wuest F."/>
        </authorList>
    </citation>
    <scope>NUCLEOTIDE SEQUENCE [LARGE SCALE GENOMIC DNA]</scope>
    <source>
        <strain evidence="1">S2_012_000_R3_94</strain>
    </source>
</reference>
<name>A0A533I7I6_PARDE</name>
<dbReference type="PANTHER" id="PTHR21192">
    <property type="entry name" value="NUCLEAR PROTEIN E3-3"/>
    <property type="match status" value="1"/>
</dbReference>
<evidence type="ECO:0000313" key="2">
    <source>
        <dbReference type="Proteomes" id="UP000315344"/>
    </source>
</evidence>
<protein>
    <recommendedName>
        <fullName evidence="3">Mth938-like domain-containing protein</fullName>
    </recommendedName>
</protein>
<dbReference type="EMBL" id="VAFL01000004">
    <property type="protein sequence ID" value="TKW67446.1"/>
    <property type="molecule type" value="Genomic_DNA"/>
</dbReference>